<dbReference type="PANTHER" id="PTHR46035">
    <property type="entry name" value="TETRATRICOPEPTIDE REPEAT PROTEIN 4"/>
    <property type="match status" value="1"/>
</dbReference>
<accession>A0ABN8RUJ5</accession>
<protein>
    <submittedName>
        <fullName evidence="3">Uncharacterized protein</fullName>
    </submittedName>
</protein>
<keyword evidence="1" id="KW-0802">TPR repeat</keyword>
<dbReference type="Proteomes" id="UP001159405">
    <property type="component" value="Unassembled WGS sequence"/>
</dbReference>
<reference evidence="3 4" key="1">
    <citation type="submission" date="2022-05" db="EMBL/GenBank/DDBJ databases">
        <authorList>
            <consortium name="Genoscope - CEA"/>
            <person name="William W."/>
        </authorList>
    </citation>
    <scope>NUCLEOTIDE SEQUENCE [LARGE SCALE GENOMIC DNA]</scope>
</reference>
<dbReference type="PANTHER" id="PTHR46035:SF1">
    <property type="entry name" value="TETRATRICOPEPTIDE REPEAT PROTEIN 4"/>
    <property type="match status" value="1"/>
</dbReference>
<dbReference type="SUPFAM" id="SSF48452">
    <property type="entry name" value="TPR-like"/>
    <property type="match status" value="2"/>
</dbReference>
<name>A0ABN8RUJ5_9CNID</name>
<gene>
    <name evidence="3" type="ORF">PLOB_00027009</name>
</gene>
<sequence length="225" mass="25604">MEDNKNDTEFEEDTLREKAEELKNSGNEAYRKKEFSKAISFYTEGIKTQCKDIVLVSQLYNNRSTVYFYLGNFPDCLSDVNDAIALQPSYLKAIIRGANACLKLKQSEEAIIWCDKGLAVSFLCPVSRLSFFSFGIFERTGLHVDNERCDDCETASQASVLSCCHIAEVHKSAGNKAFAKHDFCQAIYFYTEGIKVNCRDEKLNAKLYHNRATGNFYSGRVFLFF</sequence>
<dbReference type="Gene3D" id="1.25.40.10">
    <property type="entry name" value="Tetratricopeptide repeat domain"/>
    <property type="match status" value="2"/>
</dbReference>
<evidence type="ECO:0000313" key="4">
    <source>
        <dbReference type="Proteomes" id="UP001159405"/>
    </source>
</evidence>
<dbReference type="EMBL" id="CALNXK010000324">
    <property type="protein sequence ID" value="CAH3182469.1"/>
    <property type="molecule type" value="Genomic_DNA"/>
</dbReference>
<dbReference type="InterPro" id="IPR011990">
    <property type="entry name" value="TPR-like_helical_dom_sf"/>
</dbReference>
<evidence type="ECO:0000256" key="2">
    <source>
        <dbReference type="SAM" id="MobiDB-lite"/>
    </source>
</evidence>
<comment type="caution">
    <text evidence="3">The sequence shown here is derived from an EMBL/GenBank/DDBJ whole genome shotgun (WGS) entry which is preliminary data.</text>
</comment>
<keyword evidence="4" id="KW-1185">Reference proteome</keyword>
<evidence type="ECO:0000256" key="1">
    <source>
        <dbReference type="PROSITE-ProRule" id="PRU00339"/>
    </source>
</evidence>
<feature type="repeat" description="TPR" evidence="1">
    <location>
        <begin position="57"/>
        <end position="90"/>
    </location>
</feature>
<proteinExistence type="predicted"/>
<evidence type="ECO:0000313" key="3">
    <source>
        <dbReference type="EMBL" id="CAH3182469.1"/>
    </source>
</evidence>
<dbReference type="SMART" id="SM00028">
    <property type="entry name" value="TPR"/>
    <property type="match status" value="4"/>
</dbReference>
<organism evidence="3 4">
    <name type="scientific">Porites lobata</name>
    <dbReference type="NCBI Taxonomy" id="104759"/>
    <lineage>
        <taxon>Eukaryota</taxon>
        <taxon>Metazoa</taxon>
        <taxon>Cnidaria</taxon>
        <taxon>Anthozoa</taxon>
        <taxon>Hexacorallia</taxon>
        <taxon>Scleractinia</taxon>
        <taxon>Fungiina</taxon>
        <taxon>Poritidae</taxon>
        <taxon>Porites</taxon>
    </lineage>
</organism>
<feature type="region of interest" description="Disordered" evidence="2">
    <location>
        <begin position="1"/>
        <end position="23"/>
    </location>
</feature>
<dbReference type="PROSITE" id="PS50005">
    <property type="entry name" value="TPR"/>
    <property type="match status" value="1"/>
</dbReference>
<dbReference type="InterPro" id="IPR019734">
    <property type="entry name" value="TPR_rpt"/>
</dbReference>